<dbReference type="AlphaFoldDB" id="A0A328PF64"/>
<dbReference type="Pfam" id="PF05048">
    <property type="entry name" value="NosD"/>
    <property type="match status" value="1"/>
</dbReference>
<accession>A0A328PF64</accession>
<evidence type="ECO:0000259" key="1">
    <source>
        <dbReference type="Pfam" id="PF05048"/>
    </source>
</evidence>
<dbReference type="NCBIfam" id="TIGR03804">
    <property type="entry name" value="para_beta_helix"/>
    <property type="match status" value="1"/>
</dbReference>
<dbReference type="SUPFAM" id="SSF51126">
    <property type="entry name" value="Pectin lyase-like"/>
    <property type="match status" value="1"/>
</dbReference>
<protein>
    <recommendedName>
        <fullName evidence="1">Periplasmic copper-binding protein NosD beta helix domain-containing protein</fullName>
    </recommendedName>
</protein>
<keyword evidence="3" id="KW-1185">Reference proteome</keyword>
<evidence type="ECO:0000313" key="2">
    <source>
        <dbReference type="EMBL" id="RAO79941.1"/>
    </source>
</evidence>
<dbReference type="EMBL" id="QLOE01000001">
    <property type="protein sequence ID" value="RAO79941.1"/>
    <property type="molecule type" value="Genomic_DNA"/>
</dbReference>
<gene>
    <name evidence="2" type="ORF">DPC56_01315</name>
</gene>
<evidence type="ECO:0000313" key="3">
    <source>
        <dbReference type="Proteomes" id="UP000249782"/>
    </source>
</evidence>
<reference evidence="2 3" key="1">
    <citation type="submission" date="2018-06" db="EMBL/GenBank/DDBJ databases">
        <title>Draft genome sequence of hyperthermophilic methanogen Methanothermobacter tenebrarum sp. MCM-B 1447.</title>
        <authorList>
            <person name="Pore S.D."/>
            <person name="Dagar S."/>
            <person name="Dhakephalkar P.K."/>
        </authorList>
    </citation>
    <scope>NUCLEOTIDE SEQUENCE [LARGE SCALE GENOMIC DNA]</scope>
    <source>
        <strain evidence="2 3">MCM B 1447</strain>
    </source>
</reference>
<feature type="domain" description="Periplasmic copper-binding protein NosD beta helix" evidence="1">
    <location>
        <begin position="14"/>
        <end position="55"/>
    </location>
</feature>
<comment type="caution">
    <text evidence="2">The sequence shown here is derived from an EMBL/GenBank/DDBJ whole genome shotgun (WGS) entry which is preliminary data.</text>
</comment>
<dbReference type="Proteomes" id="UP000249782">
    <property type="component" value="Unassembled WGS sequence"/>
</dbReference>
<name>A0A328PF64_9EURY</name>
<dbReference type="InterPro" id="IPR007742">
    <property type="entry name" value="NosD_dom"/>
</dbReference>
<proteinExistence type="predicted"/>
<dbReference type="InterPro" id="IPR011050">
    <property type="entry name" value="Pectin_lyase_fold/virulence"/>
</dbReference>
<dbReference type="InterPro" id="IPR022441">
    <property type="entry name" value="Para_beta_helix_rpt-2"/>
</dbReference>
<sequence>MHNNQQHDHKKTKGDGIILTYGSNNVIYNNTFINNTPQAYAPGTGNRFNLTKTIGGKLLERLQQNRQ</sequence>
<dbReference type="RefSeq" id="WP_112093251.1">
    <property type="nucleotide sequence ID" value="NZ_QLOE01000001.1"/>
</dbReference>
<organism evidence="2 3">
    <name type="scientific">Methanothermobacter tenebrarum</name>
    <dbReference type="NCBI Taxonomy" id="680118"/>
    <lineage>
        <taxon>Archaea</taxon>
        <taxon>Methanobacteriati</taxon>
        <taxon>Methanobacteriota</taxon>
        <taxon>Methanomada group</taxon>
        <taxon>Methanobacteria</taxon>
        <taxon>Methanobacteriales</taxon>
        <taxon>Methanobacteriaceae</taxon>
        <taxon>Methanothermobacter</taxon>
    </lineage>
</organism>